<comment type="catalytic activity">
    <reaction evidence="8">
        <text>Endonucleolytic cleavage of RNA, removing extra 3' nucleotides from tRNA precursor, generating 3' termini of tRNAs. A 3'-hydroxy group is left at the tRNA terminus and a 5'-phosphoryl group is left at the trailer molecule.</text>
        <dbReference type="EC" id="3.1.26.11"/>
    </reaction>
</comment>
<comment type="similarity">
    <text evidence="8">Belongs to the RNase Z family.</text>
</comment>
<proteinExistence type="inferred from homology"/>
<evidence type="ECO:0000256" key="2">
    <source>
        <dbReference type="ARBA" id="ARBA00022694"/>
    </source>
</evidence>
<comment type="caution">
    <text evidence="9">The sequence shown here is derived from an EMBL/GenBank/DDBJ whole genome shotgun (WGS) entry which is preliminary data.</text>
</comment>
<keyword evidence="5 8" id="KW-0255">Endonuclease</keyword>
<dbReference type="Gene3D" id="3.60.15.10">
    <property type="entry name" value="Ribonuclease Z/Hydroxyacylglutathione hydrolase-like"/>
    <property type="match status" value="1"/>
</dbReference>
<keyword evidence="2 8" id="KW-0819">tRNA processing</keyword>
<evidence type="ECO:0000256" key="4">
    <source>
        <dbReference type="ARBA" id="ARBA00022723"/>
    </source>
</evidence>
<feature type="active site" description="Proton acceptor" evidence="8">
    <location>
        <position position="65"/>
    </location>
</feature>
<keyword evidence="3 8" id="KW-0540">Nuclease</keyword>
<comment type="cofactor">
    <cofactor evidence="8">
        <name>Zn(2+)</name>
        <dbReference type="ChEBI" id="CHEBI:29105"/>
    </cofactor>
    <text evidence="8">Binds 2 Zn(2+) ions.</text>
</comment>
<protein>
    <recommendedName>
        <fullName evidence="8">Ribonuclease Z</fullName>
        <shortName evidence="8">RNase Z</shortName>
        <ecNumber evidence="8">3.1.26.11</ecNumber>
    </recommendedName>
    <alternativeName>
        <fullName evidence="8">tRNA 3 endonuclease</fullName>
    </alternativeName>
    <alternativeName>
        <fullName evidence="8">tRNase Z</fullName>
    </alternativeName>
</protein>
<evidence type="ECO:0000256" key="3">
    <source>
        <dbReference type="ARBA" id="ARBA00022722"/>
    </source>
</evidence>
<evidence type="ECO:0000256" key="7">
    <source>
        <dbReference type="ARBA" id="ARBA00022833"/>
    </source>
</evidence>
<dbReference type="EMBL" id="BNJG01000001">
    <property type="protein sequence ID" value="GHO54577.1"/>
    <property type="molecule type" value="Genomic_DNA"/>
</dbReference>
<evidence type="ECO:0000256" key="1">
    <source>
        <dbReference type="ARBA" id="ARBA00011738"/>
    </source>
</evidence>
<dbReference type="CDD" id="cd07717">
    <property type="entry name" value="RNaseZ_ZiPD-like_MBL-fold"/>
    <property type="match status" value="1"/>
</dbReference>
<evidence type="ECO:0000256" key="6">
    <source>
        <dbReference type="ARBA" id="ARBA00022801"/>
    </source>
</evidence>
<dbReference type="RefSeq" id="WP_201371269.1">
    <property type="nucleotide sequence ID" value="NZ_BNJG01000001.1"/>
</dbReference>
<dbReference type="InterPro" id="IPR036866">
    <property type="entry name" value="RibonucZ/Hydroxyglut_hydro"/>
</dbReference>
<comment type="subunit">
    <text evidence="1 8">Homodimer.</text>
</comment>
<gene>
    <name evidence="8 9" type="primary">rnz</name>
    <name evidence="9" type="ORF">KSB_30520</name>
</gene>
<dbReference type="InterPro" id="IPR013471">
    <property type="entry name" value="RNase_Z/BN"/>
</dbReference>
<dbReference type="Pfam" id="PF23023">
    <property type="entry name" value="Anti-Pycsar_Apyc1"/>
    <property type="match status" value="1"/>
</dbReference>
<evidence type="ECO:0000256" key="8">
    <source>
        <dbReference type="HAMAP-Rule" id="MF_01818"/>
    </source>
</evidence>
<sequence>MLDICLLGTCGMMPLPNRWLSCMLVRSGSHLTLFDCGEGTQVPWKTLGWGFRQLGAICFSHMHADHVAGLPGVLFMVAHAGRTEPLDIYGPVGTSYVVEGLRRIAAELPFPIHIHELKGGEHFQLPGNLQASCAPASHGIPCLAYRVELQRQPAFQVEQARALDIPVQFWKRLQTGETVSYNERTFTPQDVLGAARRGISLAYITDTRPQSALSELAHDVDLLVCESMYDTLDDLPLARSNAHMVASESAGIARDAGAHQLVLTHFSPKVNDTTRAEKLARSVFPNTRAARDGMVLTLDYADA</sequence>
<reference evidence="9 10" key="1">
    <citation type="journal article" date="2021" name="Int. J. Syst. Evol. Microbiol.">
        <title>Reticulibacter mediterranei gen. nov., sp. nov., within the new family Reticulibacteraceae fam. nov., and Ktedonospora formicarum gen. nov., sp. nov., Ktedonobacter robiniae sp. nov., Dictyobacter formicarum sp. nov. and Dictyobacter arantiisoli sp. nov., belonging to the class Ktedonobacteria.</title>
        <authorList>
            <person name="Yabe S."/>
            <person name="Zheng Y."/>
            <person name="Wang C.M."/>
            <person name="Sakai Y."/>
            <person name="Abe K."/>
            <person name="Yokota A."/>
            <person name="Donadio S."/>
            <person name="Cavaletti L."/>
            <person name="Monciardini P."/>
        </authorList>
    </citation>
    <scope>NUCLEOTIDE SEQUENCE [LARGE SCALE GENOMIC DNA]</scope>
    <source>
        <strain evidence="9 10">SOSP1-30</strain>
    </source>
</reference>
<keyword evidence="7 8" id="KW-0862">Zinc</keyword>
<dbReference type="SUPFAM" id="SSF56281">
    <property type="entry name" value="Metallo-hydrolase/oxidoreductase"/>
    <property type="match status" value="1"/>
</dbReference>
<feature type="binding site" evidence="8">
    <location>
        <position position="66"/>
    </location>
    <ligand>
        <name>Zn(2+)</name>
        <dbReference type="ChEBI" id="CHEBI:29105"/>
        <label>2</label>
        <note>catalytic</note>
    </ligand>
</feature>
<evidence type="ECO:0000256" key="5">
    <source>
        <dbReference type="ARBA" id="ARBA00022759"/>
    </source>
</evidence>
<dbReference type="PANTHER" id="PTHR46018">
    <property type="entry name" value="ZINC PHOSPHODIESTERASE ELAC PROTEIN 1"/>
    <property type="match status" value="1"/>
</dbReference>
<dbReference type="PANTHER" id="PTHR46018:SF2">
    <property type="entry name" value="ZINC PHOSPHODIESTERASE ELAC PROTEIN 1"/>
    <property type="match status" value="1"/>
</dbReference>
<dbReference type="HAMAP" id="MF_01818">
    <property type="entry name" value="RNase_Z_BN"/>
    <property type="match status" value="1"/>
</dbReference>
<feature type="binding site" evidence="8">
    <location>
        <position position="206"/>
    </location>
    <ligand>
        <name>Zn(2+)</name>
        <dbReference type="ChEBI" id="CHEBI:29105"/>
        <label>2</label>
        <note>catalytic</note>
    </ligand>
</feature>
<feature type="binding site" evidence="8">
    <location>
        <position position="265"/>
    </location>
    <ligand>
        <name>Zn(2+)</name>
        <dbReference type="ChEBI" id="CHEBI:29105"/>
        <label>2</label>
        <note>catalytic</note>
    </ligand>
</feature>
<name>A0ABQ3UPI5_9CHLR</name>
<feature type="binding site" evidence="8">
    <location>
        <position position="138"/>
    </location>
    <ligand>
        <name>Zn(2+)</name>
        <dbReference type="ChEBI" id="CHEBI:29105"/>
        <label>1</label>
        <note>catalytic</note>
    </ligand>
</feature>
<evidence type="ECO:0000313" key="9">
    <source>
        <dbReference type="EMBL" id="GHO54577.1"/>
    </source>
</evidence>
<evidence type="ECO:0000313" key="10">
    <source>
        <dbReference type="Proteomes" id="UP000654345"/>
    </source>
</evidence>
<dbReference type="NCBIfam" id="NF000801">
    <property type="entry name" value="PRK00055.1-3"/>
    <property type="match status" value="1"/>
</dbReference>
<keyword evidence="4 8" id="KW-0479">Metal-binding</keyword>
<feature type="binding site" evidence="8">
    <location>
        <position position="61"/>
    </location>
    <ligand>
        <name>Zn(2+)</name>
        <dbReference type="ChEBI" id="CHEBI:29105"/>
        <label>1</label>
        <note>catalytic</note>
    </ligand>
</feature>
<organism evidence="9 10">
    <name type="scientific">Ktedonobacter robiniae</name>
    <dbReference type="NCBI Taxonomy" id="2778365"/>
    <lineage>
        <taxon>Bacteria</taxon>
        <taxon>Bacillati</taxon>
        <taxon>Chloroflexota</taxon>
        <taxon>Ktedonobacteria</taxon>
        <taxon>Ktedonobacterales</taxon>
        <taxon>Ktedonobacteraceae</taxon>
        <taxon>Ktedonobacter</taxon>
    </lineage>
</organism>
<feature type="binding site" evidence="8">
    <location>
        <position position="206"/>
    </location>
    <ligand>
        <name>Zn(2+)</name>
        <dbReference type="ChEBI" id="CHEBI:29105"/>
        <label>1</label>
        <note>catalytic</note>
    </ligand>
</feature>
<comment type="function">
    <text evidence="8">Zinc phosphodiesterase, which displays some tRNA 3'-processing endonuclease activity. Probably involved in tRNA maturation, by removing a 3'-trailer from precursor tRNA.</text>
</comment>
<accession>A0ABQ3UPI5</accession>
<dbReference type="Proteomes" id="UP000654345">
    <property type="component" value="Unassembled WGS sequence"/>
</dbReference>
<feature type="binding site" evidence="8">
    <location>
        <position position="65"/>
    </location>
    <ligand>
        <name>Zn(2+)</name>
        <dbReference type="ChEBI" id="CHEBI:29105"/>
        <label>2</label>
        <note>catalytic</note>
    </ligand>
</feature>
<dbReference type="EC" id="3.1.26.11" evidence="8"/>
<keyword evidence="6 8" id="KW-0378">Hydrolase</keyword>
<keyword evidence="10" id="KW-1185">Reference proteome</keyword>
<feature type="binding site" evidence="8">
    <location>
        <position position="63"/>
    </location>
    <ligand>
        <name>Zn(2+)</name>
        <dbReference type="ChEBI" id="CHEBI:29105"/>
        <label>1</label>
        <note>catalytic</note>
    </ligand>
</feature>